<evidence type="ECO:0000256" key="4">
    <source>
        <dbReference type="ARBA" id="ARBA00036539"/>
    </source>
</evidence>
<dbReference type="EMBL" id="GL629735">
    <property type="protein sequence ID" value="EFX05663.1"/>
    <property type="molecule type" value="Genomic_DNA"/>
</dbReference>
<dbReference type="GO" id="GO:0005524">
    <property type="term" value="F:ATP binding"/>
    <property type="evidence" value="ECO:0007669"/>
    <property type="project" value="UniProtKB-KW"/>
</dbReference>
<dbReference type="GO" id="GO:0009396">
    <property type="term" value="P:folic acid-containing compound biosynthetic process"/>
    <property type="evidence" value="ECO:0007669"/>
    <property type="project" value="TreeGrafter"/>
</dbReference>
<dbReference type="InParanoid" id="F0X964"/>
<evidence type="ECO:0000256" key="2">
    <source>
        <dbReference type="ARBA" id="ARBA00022741"/>
    </source>
</evidence>
<dbReference type="Pfam" id="PF01812">
    <property type="entry name" value="5-FTHF_cyc-lig"/>
    <property type="match status" value="1"/>
</dbReference>
<dbReference type="InterPro" id="IPR037171">
    <property type="entry name" value="NagB/RpiA_transferase-like"/>
</dbReference>
<dbReference type="eggNOG" id="KOG3093">
    <property type="taxonomic scope" value="Eukaryota"/>
</dbReference>
<protein>
    <recommendedName>
        <fullName evidence="5">5-formyltetrahydrofolate cyclo-ligase</fullName>
        <ecNumber evidence="5">6.3.3.2</ecNumber>
    </recommendedName>
</protein>
<reference evidence="6 7" key="1">
    <citation type="journal article" date="2011" name="Proc. Natl. Acad. Sci. U.S.A.">
        <title>Genome and transcriptome analyses of the mountain pine beetle-fungal symbiont Grosmannia clavigera, a lodgepole pine pathogen.</title>
        <authorList>
            <person name="DiGuistini S."/>
            <person name="Wang Y."/>
            <person name="Liao N.Y."/>
            <person name="Taylor G."/>
            <person name="Tanguay P."/>
            <person name="Feau N."/>
            <person name="Henrissat B."/>
            <person name="Chan S.K."/>
            <person name="Hesse-Orce U."/>
            <person name="Alamouti S.M."/>
            <person name="Tsui C.K.M."/>
            <person name="Docking R.T."/>
            <person name="Levasseur A."/>
            <person name="Haridas S."/>
            <person name="Robertson G."/>
            <person name="Birol I."/>
            <person name="Holt R.A."/>
            <person name="Marra M.A."/>
            <person name="Hamelin R.C."/>
            <person name="Hirst M."/>
            <person name="Jones S.J.M."/>
            <person name="Bohlmann J."/>
            <person name="Breuil C."/>
        </authorList>
    </citation>
    <scope>NUCLEOTIDE SEQUENCE [LARGE SCALE GENOMIC DNA]</scope>
    <source>
        <strain evidence="7">kw1407 / UAMH 11150</strain>
    </source>
</reference>
<evidence type="ECO:0000313" key="6">
    <source>
        <dbReference type="EMBL" id="EFX05663.1"/>
    </source>
</evidence>
<dbReference type="GO" id="GO:0005739">
    <property type="term" value="C:mitochondrion"/>
    <property type="evidence" value="ECO:0007669"/>
    <property type="project" value="TreeGrafter"/>
</dbReference>
<dbReference type="AlphaFoldDB" id="F0X964"/>
<dbReference type="PANTHER" id="PTHR23407">
    <property type="entry name" value="ATPASE INHIBITOR/5-FORMYLTETRAHYDROFOLATE CYCLO-LIGASE"/>
    <property type="match status" value="1"/>
</dbReference>
<dbReference type="OrthoDB" id="2015992at2759"/>
<sequence>MFIVPDAAVAAAVGMSGGVLAAAKKQLRHQMKQRLAALPSASVDQQSSAIFSALAAFPPYRHARRVAVFLSMPAAEVQTDAIVRHALAAGKQVFVPYLHKPGSHLAATGLQQPPPARVMDMVRLHDCADYESLLPDRWGIPSVSPASVPNRSRILGDGDGDAPVAARALDLDLILMPGVAFDVDPASGRIRRCGHGRGFYDYFLHRYASAVSPAVHLCGLALSEQILPNHADKAVPTGPHDKPLDSLITGAGTIVTSLG</sequence>
<keyword evidence="7" id="KW-1185">Reference proteome</keyword>
<dbReference type="GO" id="GO:0030272">
    <property type="term" value="F:5-formyltetrahydrofolate cyclo-ligase activity"/>
    <property type="evidence" value="ECO:0007669"/>
    <property type="project" value="UniProtKB-EC"/>
</dbReference>
<dbReference type="InterPro" id="IPR002698">
    <property type="entry name" value="FTHF_cligase"/>
</dbReference>
<dbReference type="Gene3D" id="3.40.50.10420">
    <property type="entry name" value="NagB/RpiA/CoA transferase-like"/>
    <property type="match status" value="1"/>
</dbReference>
<name>F0X964_GROCL</name>
<evidence type="ECO:0000313" key="7">
    <source>
        <dbReference type="Proteomes" id="UP000007796"/>
    </source>
</evidence>
<dbReference type="InterPro" id="IPR024185">
    <property type="entry name" value="FTHF_cligase-like_sf"/>
</dbReference>
<accession>F0X964</accession>
<proteinExistence type="inferred from homology"/>
<evidence type="ECO:0000256" key="3">
    <source>
        <dbReference type="ARBA" id="ARBA00022840"/>
    </source>
</evidence>
<evidence type="ECO:0000256" key="5">
    <source>
        <dbReference type="ARBA" id="ARBA00038966"/>
    </source>
</evidence>
<gene>
    <name evidence="6" type="ORF">CMQ_3732</name>
</gene>
<dbReference type="HOGENOM" id="CLU_066245_2_1_1"/>
<keyword evidence="6" id="KW-0436">Ligase</keyword>
<dbReference type="Proteomes" id="UP000007796">
    <property type="component" value="Unassembled WGS sequence"/>
</dbReference>
<comment type="catalytic activity">
    <reaction evidence="4">
        <text>(6S)-5-formyl-5,6,7,8-tetrahydrofolate + ATP = (6R)-5,10-methenyltetrahydrofolate + ADP + phosphate</text>
        <dbReference type="Rhea" id="RHEA:10488"/>
        <dbReference type="ChEBI" id="CHEBI:30616"/>
        <dbReference type="ChEBI" id="CHEBI:43474"/>
        <dbReference type="ChEBI" id="CHEBI:57455"/>
        <dbReference type="ChEBI" id="CHEBI:57457"/>
        <dbReference type="ChEBI" id="CHEBI:456216"/>
        <dbReference type="EC" id="6.3.3.2"/>
    </reaction>
</comment>
<dbReference type="STRING" id="655863.F0X964"/>
<keyword evidence="2" id="KW-0547">Nucleotide-binding</keyword>
<dbReference type="GeneID" id="25976865"/>
<dbReference type="GO" id="GO:0035999">
    <property type="term" value="P:tetrahydrofolate interconversion"/>
    <property type="evidence" value="ECO:0007669"/>
    <property type="project" value="TreeGrafter"/>
</dbReference>
<keyword evidence="3" id="KW-0067">ATP-binding</keyword>
<evidence type="ECO:0000256" key="1">
    <source>
        <dbReference type="ARBA" id="ARBA00010638"/>
    </source>
</evidence>
<dbReference type="PANTHER" id="PTHR23407:SF1">
    <property type="entry name" value="5-FORMYLTETRAHYDROFOLATE CYCLO-LIGASE"/>
    <property type="match status" value="1"/>
</dbReference>
<comment type="similarity">
    <text evidence="1">Belongs to the 5-formyltetrahydrofolate cyclo-ligase family.</text>
</comment>
<dbReference type="RefSeq" id="XP_014175145.1">
    <property type="nucleotide sequence ID" value="XM_014319670.1"/>
</dbReference>
<organism evidence="7">
    <name type="scientific">Grosmannia clavigera (strain kw1407 / UAMH 11150)</name>
    <name type="common">Blue stain fungus</name>
    <name type="synonym">Graphiocladiella clavigera</name>
    <dbReference type="NCBI Taxonomy" id="655863"/>
    <lineage>
        <taxon>Eukaryota</taxon>
        <taxon>Fungi</taxon>
        <taxon>Dikarya</taxon>
        <taxon>Ascomycota</taxon>
        <taxon>Pezizomycotina</taxon>
        <taxon>Sordariomycetes</taxon>
        <taxon>Sordariomycetidae</taxon>
        <taxon>Ophiostomatales</taxon>
        <taxon>Ophiostomataceae</taxon>
        <taxon>Leptographium</taxon>
    </lineage>
</organism>
<dbReference type="EC" id="6.3.3.2" evidence="5"/>
<dbReference type="SUPFAM" id="SSF100950">
    <property type="entry name" value="NagB/RpiA/CoA transferase-like"/>
    <property type="match status" value="1"/>
</dbReference>
<dbReference type="FunCoup" id="F0X964">
    <property type="interactions" value="187"/>
</dbReference>